<dbReference type="Gene3D" id="3.40.50.720">
    <property type="entry name" value="NAD(P)-binding Rossmann-like Domain"/>
    <property type="match status" value="1"/>
</dbReference>
<dbReference type="Proteomes" id="UP000636505">
    <property type="component" value="Unassembled WGS sequence"/>
</dbReference>
<protein>
    <submittedName>
        <fullName evidence="2">Saccharopine dehydrogenase NADP-binding domain-containing protein</fullName>
    </submittedName>
</protein>
<dbReference type="Gene3D" id="3.30.360.10">
    <property type="entry name" value="Dihydrodipicolinate Reductase, domain 2"/>
    <property type="match status" value="1"/>
</dbReference>
<organism evidence="2 3">
    <name type="scientific">Vasconcelosia minhoensis LEGE 07310</name>
    <dbReference type="NCBI Taxonomy" id="915328"/>
    <lineage>
        <taxon>Bacteria</taxon>
        <taxon>Bacillati</taxon>
        <taxon>Cyanobacteriota</taxon>
        <taxon>Cyanophyceae</taxon>
        <taxon>Nodosilineales</taxon>
        <taxon>Cymatolegaceae</taxon>
        <taxon>Vasconcelosia</taxon>
        <taxon>Vasconcelosia minhoensis</taxon>
    </lineage>
</organism>
<dbReference type="PANTHER" id="PTHR43796:SF2">
    <property type="entry name" value="CARBOXYNORSPERMIDINE SYNTHASE"/>
    <property type="match status" value="1"/>
</dbReference>
<dbReference type="EMBL" id="JADEXG010000035">
    <property type="protein sequence ID" value="MBE9078560.1"/>
    <property type="molecule type" value="Genomic_DNA"/>
</dbReference>
<keyword evidence="3" id="KW-1185">Reference proteome</keyword>
<proteinExistence type="predicted"/>
<dbReference type="InterPro" id="IPR036291">
    <property type="entry name" value="NAD(P)-bd_dom_sf"/>
</dbReference>
<evidence type="ECO:0000313" key="3">
    <source>
        <dbReference type="Proteomes" id="UP000636505"/>
    </source>
</evidence>
<evidence type="ECO:0000313" key="2">
    <source>
        <dbReference type="EMBL" id="MBE9078560.1"/>
    </source>
</evidence>
<dbReference type="SUPFAM" id="SSF51735">
    <property type="entry name" value="NAD(P)-binding Rossmann-fold domains"/>
    <property type="match status" value="1"/>
</dbReference>
<dbReference type="AlphaFoldDB" id="A0A8J7DNT0"/>
<feature type="domain" description="Saccharopine dehydrogenase NADP binding" evidence="1">
    <location>
        <begin position="5"/>
        <end position="123"/>
    </location>
</feature>
<dbReference type="RefSeq" id="WP_193908528.1">
    <property type="nucleotide sequence ID" value="NZ_JADEXG010000035.1"/>
</dbReference>
<dbReference type="Pfam" id="PF03435">
    <property type="entry name" value="Sacchrp_dh_NADP"/>
    <property type="match status" value="1"/>
</dbReference>
<name>A0A8J7DNT0_9CYAN</name>
<evidence type="ECO:0000259" key="1">
    <source>
        <dbReference type="Pfam" id="PF03435"/>
    </source>
</evidence>
<accession>A0A8J7DNT0</accession>
<comment type="caution">
    <text evidence="2">The sequence shown here is derived from an EMBL/GenBank/DDBJ whole genome shotgun (WGS) entry which is preliminary data.</text>
</comment>
<sequence length="380" mass="41544">MTQQVLVIGGSGRIGRAIAADLLAHTDAALTLTGRRAQPGFKLQSRQRYLSLPLADEAAVEAAIAAHDLVIHCAGPFRDRNHHVLQTCIAQKIAYLDVADSPDHVRQALTYRGLAQTAGVTAVVSTGIFPGISGSLVRLGIEQFDQAESVHLSYLVAGSGGAGVTVMRTTFIELQTPFFSKINGEWQSISPYSQRQVLEFPRYGQGGVYWFNTVEALTLAETFPQVQTWVTKFGSVPDYYNHLTWLVAHRLPKAWLKSPTVIEFLSQVSYQMTRVTDRFSQTGIAMRVAIAGIQDGRPADYLCTFEHPDTARAAGHGTGSLAQLILSGQLQQPGVWPVEQALPTPLFQAMMAARSLSVQQRWKFSAPELKHSAQSENFPA</sequence>
<gene>
    <name evidence="2" type="ORF">IQ241_14865</name>
</gene>
<reference evidence="2" key="1">
    <citation type="submission" date="2020-10" db="EMBL/GenBank/DDBJ databases">
        <authorList>
            <person name="Castelo-Branco R."/>
            <person name="Eusebio N."/>
            <person name="Adriana R."/>
            <person name="Vieira A."/>
            <person name="Brugerolle De Fraissinette N."/>
            <person name="Rezende De Castro R."/>
            <person name="Schneider M.P."/>
            <person name="Vasconcelos V."/>
            <person name="Leao P.N."/>
        </authorList>
    </citation>
    <scope>NUCLEOTIDE SEQUENCE</scope>
    <source>
        <strain evidence="2">LEGE 07310</strain>
    </source>
</reference>
<dbReference type="InterPro" id="IPR005097">
    <property type="entry name" value="Sacchrp_dh_NADP-bd"/>
</dbReference>
<dbReference type="PANTHER" id="PTHR43796">
    <property type="entry name" value="CARBOXYNORSPERMIDINE SYNTHASE"/>
    <property type="match status" value="1"/>
</dbReference>